<sequence length="226" mass="25399">MSTLTEVRFAHEDGALADTLDELPDVDVRVLPETSTDPGQVMYVMAFENADEQTLETTLRRDHTVSDVRPLPAFEGCNLWGVAFDDETKLLGPRVTRDGGFVVDARSEGREQDPRGWHERWLLPDREAAHNIWTYARDEGFEFDVLDLHRQSDVDVENPIRDSLTDQQRAALLTAYERGYFAEPRDASLEAVADALGHSPSAAGGRIKRGLKSLIETTLAVDYRKE</sequence>
<name>A0A6B0SIK9_9EURY</name>
<evidence type="ECO:0000313" key="5">
    <source>
        <dbReference type="Proteomes" id="UP000471521"/>
    </source>
</evidence>
<evidence type="ECO:0000256" key="2">
    <source>
        <dbReference type="ARBA" id="ARBA00023163"/>
    </source>
</evidence>
<keyword evidence="1" id="KW-0805">Transcription regulation</keyword>
<dbReference type="RefSeq" id="WP_159525252.1">
    <property type="nucleotide sequence ID" value="NZ_WUUU01000012.1"/>
</dbReference>
<accession>A0A6B0SIK9</accession>
<organism evidence="4 5">
    <name type="scientific">Halobacterium bonnevillei</name>
    <dbReference type="NCBI Taxonomy" id="2692200"/>
    <lineage>
        <taxon>Archaea</taxon>
        <taxon>Methanobacteriati</taxon>
        <taxon>Methanobacteriota</taxon>
        <taxon>Stenosarchaea group</taxon>
        <taxon>Halobacteria</taxon>
        <taxon>Halobacteriales</taxon>
        <taxon>Halobacteriaceae</taxon>
        <taxon>Halobacterium</taxon>
    </lineage>
</organism>
<evidence type="ECO:0000313" key="4">
    <source>
        <dbReference type="EMBL" id="MXR19671.1"/>
    </source>
</evidence>
<feature type="domain" description="HTH bat-type" evidence="3">
    <location>
        <begin position="164"/>
        <end position="215"/>
    </location>
</feature>
<dbReference type="Pfam" id="PF04967">
    <property type="entry name" value="HTH_10"/>
    <property type="match status" value="1"/>
</dbReference>
<dbReference type="AlphaFoldDB" id="A0A6B0SIK9"/>
<dbReference type="PANTHER" id="PTHR34236">
    <property type="entry name" value="DIMETHYL SULFOXIDE REDUCTASE TRANSCRIPTIONAL ACTIVATOR"/>
    <property type="match status" value="1"/>
</dbReference>
<dbReference type="InterPro" id="IPR013324">
    <property type="entry name" value="RNA_pol_sigma_r3/r4-like"/>
</dbReference>
<evidence type="ECO:0000256" key="1">
    <source>
        <dbReference type="ARBA" id="ARBA00023015"/>
    </source>
</evidence>
<dbReference type="OrthoDB" id="253056at2157"/>
<comment type="caution">
    <text evidence="4">The sequence shown here is derived from an EMBL/GenBank/DDBJ whole genome shotgun (WGS) entry which is preliminary data.</text>
</comment>
<proteinExistence type="predicted"/>
<protein>
    <submittedName>
        <fullName evidence="4">Bacterio-opsin activator</fullName>
    </submittedName>
</protein>
<dbReference type="PANTHER" id="PTHR34236:SF1">
    <property type="entry name" value="DIMETHYL SULFOXIDE REDUCTASE TRANSCRIPTIONAL ACTIVATOR"/>
    <property type="match status" value="1"/>
</dbReference>
<dbReference type="InterPro" id="IPR007050">
    <property type="entry name" value="HTH_bacterioopsin"/>
</dbReference>
<dbReference type="Proteomes" id="UP000471521">
    <property type="component" value="Unassembled WGS sequence"/>
</dbReference>
<keyword evidence="2" id="KW-0804">Transcription</keyword>
<reference evidence="4 5" key="1">
    <citation type="submission" date="2019-12" db="EMBL/GenBank/DDBJ databases">
        <title>Isolation and characterization of three novel carbon monoxide-oxidizing members of Halobacteria from salione crusts and soils.</title>
        <authorList>
            <person name="Myers M.R."/>
            <person name="King G.M."/>
        </authorList>
    </citation>
    <scope>NUCLEOTIDE SEQUENCE [LARGE SCALE GENOMIC DNA]</scope>
    <source>
        <strain evidence="4 5">PCN9</strain>
    </source>
</reference>
<evidence type="ECO:0000259" key="3">
    <source>
        <dbReference type="Pfam" id="PF04967"/>
    </source>
</evidence>
<dbReference type="EMBL" id="WUUU01000012">
    <property type="protein sequence ID" value="MXR19671.1"/>
    <property type="molecule type" value="Genomic_DNA"/>
</dbReference>
<dbReference type="SUPFAM" id="SSF88659">
    <property type="entry name" value="Sigma3 and sigma4 domains of RNA polymerase sigma factors"/>
    <property type="match status" value="1"/>
</dbReference>
<keyword evidence="5" id="KW-1185">Reference proteome</keyword>
<gene>
    <name evidence="4" type="ORF">GRX66_03275</name>
</gene>